<dbReference type="CDD" id="cd06184">
    <property type="entry name" value="flavohem_like_fad_nad_binding"/>
    <property type="match status" value="1"/>
</dbReference>
<keyword evidence="9" id="KW-1133">Transmembrane helix</keyword>
<evidence type="ECO:0000256" key="8">
    <source>
        <dbReference type="ARBA" id="ARBA00023014"/>
    </source>
</evidence>
<dbReference type="Pfam" id="PF00111">
    <property type="entry name" value="Fer2"/>
    <property type="match status" value="1"/>
</dbReference>
<dbReference type="InterPro" id="IPR017938">
    <property type="entry name" value="Riboflavin_synthase-like_b-brl"/>
</dbReference>
<dbReference type="InterPro" id="IPR001433">
    <property type="entry name" value="OxRdtase_FAD/NAD-bd"/>
</dbReference>
<organism evidence="12 13">
    <name type="scientific">Roseomonas fluvialis</name>
    <dbReference type="NCBI Taxonomy" id="1750527"/>
    <lineage>
        <taxon>Bacteria</taxon>
        <taxon>Pseudomonadati</taxon>
        <taxon>Pseudomonadota</taxon>
        <taxon>Alphaproteobacteria</taxon>
        <taxon>Acetobacterales</taxon>
        <taxon>Roseomonadaceae</taxon>
        <taxon>Roseomonas</taxon>
    </lineage>
</organism>
<sequence length="413" mass="44591">MTALQLLFYICAALLFQLTIGIGLAAWRWRRNVTSPTTLPFEAGAREQTVAWPGLRDFRVLRRQFEDALLTQCSFHLVPVDGVALPPFRAGQFLTFALDIPQPAGGASRAITRCYSVSDAPRPDAYRITVKRVPSPPNRPELPPGIASNHLHDRVQEGDLLRVRAPSGRFFIDAETEVPAVFIAGGIGITPMMSMLGWCLEKQPGRVLHLYYGLRHGGEHAFKASLEALAAQHPALQLNVVYSQPGPGDVLGRDHQHAGYVDVALLRQTLPHDRHAFYICGPPPMMASLIPGLIEWGIAPQDIHHEAFGPASLAPVQAAAGEAATVIATAVDIQFRRSGRTLMWDGQDASLLDFAERHGVAVESGCRSGSCGSCETAILSGTVRYAVKPDHDVAPGRCLLCVGTPSSALVLDA</sequence>
<dbReference type="PANTHER" id="PTHR47354:SF8">
    <property type="entry name" value="1,2-PHENYLACETYL-COA EPOXIDASE, SUBUNIT E"/>
    <property type="match status" value="1"/>
</dbReference>
<keyword evidence="8" id="KW-0411">Iron-sulfur</keyword>
<dbReference type="CDD" id="cd00207">
    <property type="entry name" value="fer2"/>
    <property type="match status" value="1"/>
</dbReference>
<dbReference type="InterPro" id="IPR012675">
    <property type="entry name" value="Beta-grasp_dom_sf"/>
</dbReference>
<keyword evidence="2" id="KW-0285">Flavoprotein</keyword>
<gene>
    <name evidence="12" type="ORF">Rmf_16700</name>
</gene>
<dbReference type="EMBL" id="AP025637">
    <property type="protein sequence ID" value="BDG71741.1"/>
    <property type="molecule type" value="Genomic_DNA"/>
</dbReference>
<keyword evidence="4" id="KW-0479">Metal-binding</keyword>
<dbReference type="Gene3D" id="3.40.50.80">
    <property type="entry name" value="Nucleotide-binding domain of ferredoxin-NADP reductase (FNR) module"/>
    <property type="match status" value="1"/>
</dbReference>
<evidence type="ECO:0000259" key="10">
    <source>
        <dbReference type="PROSITE" id="PS51085"/>
    </source>
</evidence>
<dbReference type="InterPro" id="IPR036010">
    <property type="entry name" value="2Fe-2S_ferredoxin-like_sf"/>
</dbReference>
<evidence type="ECO:0000256" key="4">
    <source>
        <dbReference type="ARBA" id="ARBA00022723"/>
    </source>
</evidence>
<feature type="domain" description="FAD-binding FR-type" evidence="11">
    <location>
        <begin position="53"/>
        <end position="173"/>
    </location>
</feature>
<keyword evidence="13" id="KW-1185">Reference proteome</keyword>
<dbReference type="InterPro" id="IPR050415">
    <property type="entry name" value="MRET"/>
</dbReference>
<protein>
    <submittedName>
        <fullName evidence="12">Oxidoreductase FAD/NAD(P)-binding domain-containing protein</fullName>
    </submittedName>
</protein>
<evidence type="ECO:0000259" key="11">
    <source>
        <dbReference type="PROSITE" id="PS51384"/>
    </source>
</evidence>
<comment type="cofactor">
    <cofactor evidence="1">
        <name>FAD</name>
        <dbReference type="ChEBI" id="CHEBI:57692"/>
    </cofactor>
</comment>
<keyword evidence="6" id="KW-0560">Oxidoreductase</keyword>
<dbReference type="Gene3D" id="3.10.20.30">
    <property type="match status" value="1"/>
</dbReference>
<keyword evidence="9" id="KW-0472">Membrane</keyword>
<dbReference type="InterPro" id="IPR017927">
    <property type="entry name" value="FAD-bd_FR_type"/>
</dbReference>
<evidence type="ECO:0000256" key="5">
    <source>
        <dbReference type="ARBA" id="ARBA00022827"/>
    </source>
</evidence>
<dbReference type="RefSeq" id="WP_244458976.1">
    <property type="nucleotide sequence ID" value="NZ_AP025637.1"/>
</dbReference>
<evidence type="ECO:0000256" key="2">
    <source>
        <dbReference type="ARBA" id="ARBA00022630"/>
    </source>
</evidence>
<evidence type="ECO:0000256" key="3">
    <source>
        <dbReference type="ARBA" id="ARBA00022714"/>
    </source>
</evidence>
<evidence type="ECO:0000256" key="6">
    <source>
        <dbReference type="ARBA" id="ARBA00023002"/>
    </source>
</evidence>
<evidence type="ECO:0000313" key="13">
    <source>
        <dbReference type="Proteomes" id="UP000831327"/>
    </source>
</evidence>
<keyword evidence="9" id="KW-0812">Transmembrane</keyword>
<dbReference type="PROSITE" id="PS51085">
    <property type="entry name" value="2FE2S_FER_2"/>
    <property type="match status" value="1"/>
</dbReference>
<dbReference type="Pfam" id="PF00175">
    <property type="entry name" value="NAD_binding_1"/>
    <property type="match status" value="1"/>
</dbReference>
<evidence type="ECO:0000313" key="12">
    <source>
        <dbReference type="EMBL" id="BDG71741.1"/>
    </source>
</evidence>
<proteinExistence type="predicted"/>
<keyword evidence="7" id="KW-0408">Iron</keyword>
<dbReference type="Proteomes" id="UP000831327">
    <property type="component" value="Chromosome"/>
</dbReference>
<dbReference type="InterPro" id="IPR001041">
    <property type="entry name" value="2Fe-2S_ferredoxin-type"/>
</dbReference>
<evidence type="ECO:0000256" key="9">
    <source>
        <dbReference type="SAM" id="Phobius"/>
    </source>
</evidence>
<feature type="transmembrane region" description="Helical" evidence="9">
    <location>
        <begin position="6"/>
        <end position="27"/>
    </location>
</feature>
<reference evidence="12 13" key="1">
    <citation type="journal article" date="2016" name="Microbes Environ.">
        <title>Phylogenetically diverse aerobic anoxygenic phototrophic bacteria isolated from epilithic biofilms in Tama river, Japan.</title>
        <authorList>
            <person name="Hirose S."/>
            <person name="Matsuura K."/>
            <person name="Haruta S."/>
        </authorList>
    </citation>
    <scope>NUCLEOTIDE SEQUENCE [LARGE SCALE GENOMIC DNA]</scope>
    <source>
        <strain evidence="12 13">S08</strain>
    </source>
</reference>
<dbReference type="SUPFAM" id="SSF52343">
    <property type="entry name" value="Ferredoxin reductase-like, C-terminal NADP-linked domain"/>
    <property type="match status" value="1"/>
</dbReference>
<dbReference type="PROSITE" id="PS51384">
    <property type="entry name" value="FAD_FR"/>
    <property type="match status" value="1"/>
</dbReference>
<accession>A0ABN6NZX0</accession>
<dbReference type="PANTHER" id="PTHR47354">
    <property type="entry name" value="NADH OXIDOREDUCTASE HCR"/>
    <property type="match status" value="1"/>
</dbReference>
<evidence type="ECO:0000256" key="7">
    <source>
        <dbReference type="ARBA" id="ARBA00023004"/>
    </source>
</evidence>
<dbReference type="SUPFAM" id="SSF54292">
    <property type="entry name" value="2Fe-2S ferredoxin-like"/>
    <property type="match status" value="1"/>
</dbReference>
<keyword evidence="3" id="KW-0001">2Fe-2S</keyword>
<dbReference type="Gene3D" id="2.40.30.10">
    <property type="entry name" value="Translation factors"/>
    <property type="match status" value="1"/>
</dbReference>
<dbReference type="PRINTS" id="PR00406">
    <property type="entry name" value="CYTB5RDTASE"/>
</dbReference>
<dbReference type="PROSITE" id="PS00197">
    <property type="entry name" value="2FE2S_FER_1"/>
    <property type="match status" value="1"/>
</dbReference>
<evidence type="ECO:0000256" key="1">
    <source>
        <dbReference type="ARBA" id="ARBA00001974"/>
    </source>
</evidence>
<dbReference type="SUPFAM" id="SSF63380">
    <property type="entry name" value="Riboflavin synthase domain-like"/>
    <property type="match status" value="1"/>
</dbReference>
<dbReference type="InterPro" id="IPR006058">
    <property type="entry name" value="2Fe2S_fd_BS"/>
</dbReference>
<keyword evidence="5" id="KW-0274">FAD</keyword>
<dbReference type="InterPro" id="IPR039261">
    <property type="entry name" value="FNR_nucleotide-bd"/>
</dbReference>
<feature type="domain" description="2Fe-2S ferredoxin-type" evidence="10">
    <location>
        <begin position="329"/>
        <end position="413"/>
    </location>
</feature>
<name>A0ABN6NZX0_9PROT</name>